<proteinExistence type="inferred from homology"/>
<dbReference type="InterPro" id="IPR029063">
    <property type="entry name" value="SAM-dependent_MTases_sf"/>
</dbReference>
<dbReference type="GO" id="GO:0035498">
    <property type="term" value="P:carnosine metabolic process"/>
    <property type="evidence" value="ECO:0007669"/>
    <property type="project" value="EnsemblFungi"/>
</dbReference>
<dbReference type="Proteomes" id="UP000054886">
    <property type="component" value="Unassembled WGS sequence"/>
</dbReference>
<evidence type="ECO:0000313" key="6">
    <source>
        <dbReference type="EMBL" id="KTB02500.1"/>
    </source>
</evidence>
<dbReference type="SMART" id="SM01296">
    <property type="entry name" value="N2227"/>
    <property type="match status" value="1"/>
</dbReference>
<keyword evidence="3 6" id="KW-0489">Methyltransferase</keyword>
<accession>A0A0W0D893</accession>
<name>A0A0W0D893_CANGB</name>
<evidence type="ECO:0000313" key="7">
    <source>
        <dbReference type="Proteomes" id="UP000054886"/>
    </source>
</evidence>
<dbReference type="InterPro" id="IPR012901">
    <property type="entry name" value="CARME"/>
</dbReference>
<dbReference type="SUPFAM" id="SSF53335">
    <property type="entry name" value="S-adenosyl-L-methionine-dependent methyltransferases"/>
    <property type="match status" value="1"/>
</dbReference>
<gene>
    <name evidence="6" type="ORF">AO440_003666</name>
</gene>
<dbReference type="VEuPathDB" id="FungiDB:CAGL0K09856g"/>
<evidence type="ECO:0000256" key="3">
    <source>
        <dbReference type="ARBA" id="ARBA00022603"/>
    </source>
</evidence>
<dbReference type="AlphaFoldDB" id="A0A0W0D893"/>
<dbReference type="PANTHER" id="PTHR12303:SF6">
    <property type="entry name" value="CARNOSINE N-METHYLTRANSFERASE"/>
    <property type="match status" value="1"/>
</dbReference>
<evidence type="ECO:0000256" key="1">
    <source>
        <dbReference type="ARBA" id="ARBA00010086"/>
    </source>
</evidence>
<evidence type="ECO:0000256" key="2">
    <source>
        <dbReference type="ARBA" id="ARBA00012003"/>
    </source>
</evidence>
<sequence length="403" mass="45619">MEDLTDEQVIEETLSAYKQYRDYALKEYYTPRLVKWEALPEIQRKLVPSYSSYLSNLKRCISLNADFIEGAVEFFEHASGIQGSVSRPVSRSNMEKVVSMLAQLYREWSAEAASERDILLSRLMPFLSELQGNSSSEEPLEILVPGLGTARLIADLVKHGYRSEGNEYSYYMIIMSMFMLNGGLSSKDIEIYPFVHTNSHWKERNLMFKPIRIPDFDIQSELAGNNLMQISMGSFVDCYGPNEGILGSSHYNINQEMNLKRLNSKSTKDVVVTNFFLDTSGNVIDYLLAIEHVLRPGGTWINFGPLVYHHENDNDSDINYEVDPYSGERTDHSPIPMKGIELTVDEIVAVALILGFTMLKREDGILSGYGQLPFPESGLNGLPGYRCSYWVMKKSTDLVEGAL</sequence>
<dbReference type="VEuPathDB" id="FungiDB:GWK60_K09647"/>
<keyword evidence="5" id="KW-0949">S-adenosyl-L-methionine</keyword>
<protein>
    <recommendedName>
        <fullName evidence="2">carnosine N-methyltransferase</fullName>
        <ecNumber evidence="2">2.1.1.22</ecNumber>
    </recommendedName>
</protein>
<dbReference type="VEuPathDB" id="FungiDB:B1J91_K09856g"/>
<evidence type="ECO:0000256" key="4">
    <source>
        <dbReference type="ARBA" id="ARBA00022679"/>
    </source>
</evidence>
<keyword evidence="4 6" id="KW-0808">Transferase</keyword>
<dbReference type="EC" id="2.1.1.22" evidence="2"/>
<organism evidence="6 7">
    <name type="scientific">Candida glabrata</name>
    <name type="common">Yeast</name>
    <name type="synonym">Torulopsis glabrata</name>
    <dbReference type="NCBI Taxonomy" id="5478"/>
    <lineage>
        <taxon>Eukaryota</taxon>
        <taxon>Fungi</taxon>
        <taxon>Dikarya</taxon>
        <taxon>Ascomycota</taxon>
        <taxon>Saccharomycotina</taxon>
        <taxon>Saccharomycetes</taxon>
        <taxon>Saccharomycetales</taxon>
        <taxon>Saccharomycetaceae</taxon>
        <taxon>Nakaseomyces</taxon>
    </lineage>
</organism>
<dbReference type="GO" id="GO:0030735">
    <property type="term" value="F:carnosine N-methyltransferase activity"/>
    <property type="evidence" value="ECO:0007669"/>
    <property type="project" value="UniProtKB-EC"/>
</dbReference>
<dbReference type="GO" id="GO:0032259">
    <property type="term" value="P:methylation"/>
    <property type="evidence" value="ECO:0007669"/>
    <property type="project" value="UniProtKB-KW"/>
</dbReference>
<dbReference type="Pfam" id="PF07942">
    <property type="entry name" value="CARME"/>
    <property type="match status" value="1"/>
</dbReference>
<dbReference type="VEuPathDB" id="FungiDB:GVI51_K09691"/>
<evidence type="ECO:0000256" key="5">
    <source>
        <dbReference type="ARBA" id="ARBA00022691"/>
    </source>
</evidence>
<reference evidence="6 7" key="1">
    <citation type="submission" date="2015-10" db="EMBL/GenBank/DDBJ databases">
        <title>Draft genomes sequences of Candida glabrata isolates 1A, 1B, 2A, 2B, 3A and 3B.</title>
        <authorList>
            <person name="Haavelsrud O.E."/>
            <person name="Gaustad P."/>
        </authorList>
    </citation>
    <scope>NUCLEOTIDE SEQUENCE [LARGE SCALE GENOMIC DNA]</scope>
    <source>
        <strain evidence="6">910700640</strain>
    </source>
</reference>
<dbReference type="EMBL" id="LLZZ01000124">
    <property type="protein sequence ID" value="KTB02500.1"/>
    <property type="molecule type" value="Genomic_DNA"/>
</dbReference>
<comment type="caution">
    <text evidence="6">The sequence shown here is derived from an EMBL/GenBank/DDBJ whole genome shotgun (WGS) entry which is preliminary data.</text>
</comment>
<dbReference type="PANTHER" id="PTHR12303">
    <property type="entry name" value="CARNOSINE N-METHYLTRANSFERASE"/>
    <property type="match status" value="1"/>
</dbReference>
<comment type="similarity">
    <text evidence="1">Belongs to the carnosine N-methyltransferase family.</text>
</comment>